<evidence type="ECO:0000256" key="2">
    <source>
        <dbReference type="ARBA" id="ARBA00022692"/>
    </source>
</evidence>
<evidence type="ECO:0000256" key="5">
    <source>
        <dbReference type="SAM" id="Phobius"/>
    </source>
</evidence>
<evidence type="ECO:0000313" key="8">
    <source>
        <dbReference type="WBParaSite" id="SVE_0621900.1"/>
    </source>
</evidence>
<name>A0A0K0FBK8_STRVS</name>
<dbReference type="InterPro" id="IPR005828">
    <property type="entry name" value="MFS_sugar_transport-like"/>
</dbReference>
<dbReference type="InterPro" id="IPR020846">
    <property type="entry name" value="MFS_dom"/>
</dbReference>
<feature type="transmembrane region" description="Helical" evidence="5">
    <location>
        <begin position="455"/>
        <end position="478"/>
    </location>
</feature>
<dbReference type="Pfam" id="PF00083">
    <property type="entry name" value="Sugar_tr"/>
    <property type="match status" value="1"/>
</dbReference>
<feature type="transmembrane region" description="Helical" evidence="5">
    <location>
        <begin position="333"/>
        <end position="352"/>
    </location>
</feature>
<feature type="transmembrane region" description="Helical" evidence="5">
    <location>
        <begin position="184"/>
        <end position="206"/>
    </location>
</feature>
<dbReference type="GO" id="GO:0016020">
    <property type="term" value="C:membrane"/>
    <property type="evidence" value="ECO:0007669"/>
    <property type="project" value="UniProtKB-SubCell"/>
</dbReference>
<sequence>MKFDDLLFTYLGEFGKYQATQFILVCLPTMFTAMHSLSWTFTAPDVNHRCRLQNEQENTNYFLKNDVSPYIPFDDSCFSSSFTNNSEKCLYKKCTYQNTSTCPYGYVYYLPNNMYTAINRWDIVCERSIWKATIQSSYYVGQMLGSIIFGILGDRVGRKKVFMMALVMQIVAGLLMPITPHWLLYAFLRLITGFSHPGIFVIAVIIGMELVGPSKRKISPVFTGGFFALGQVVLGILAYFLRDYRFLQVSIALPTVFFLSYHFIVPESPRWLVSKKRYVEADKILRKAAKTNKTTIPEKWWEEIDTMNENGDKSDLERNHGYSDLFKTPKIRIRSIVAFFIWPVVSMVYYGVSMKPDFLGGDPYIAFIFGGLMELPAMVVVYCIIDTFGRKPLLGGGFIFCALFMIISLFLGDLNLNWIWNLILYSLVKGSITIVYASIYTFTPELFPTVIRNTAMGLCSTFARIGAILSSYVSMWLVTEFGKLYMIIPFSICAIIAGIATLFLLPETVGEPLIETIEQLENLNDKDIILTETKKLSMTDELTTNTIN</sequence>
<feature type="transmembrane region" description="Helical" evidence="5">
    <location>
        <begin position="484"/>
        <end position="505"/>
    </location>
</feature>
<dbReference type="InterPro" id="IPR036259">
    <property type="entry name" value="MFS_trans_sf"/>
</dbReference>
<organism evidence="7 8">
    <name type="scientific">Strongyloides venezuelensis</name>
    <name type="common">Threadworm</name>
    <dbReference type="NCBI Taxonomy" id="75913"/>
    <lineage>
        <taxon>Eukaryota</taxon>
        <taxon>Metazoa</taxon>
        <taxon>Ecdysozoa</taxon>
        <taxon>Nematoda</taxon>
        <taxon>Chromadorea</taxon>
        <taxon>Rhabditida</taxon>
        <taxon>Tylenchina</taxon>
        <taxon>Panagrolaimomorpha</taxon>
        <taxon>Strongyloidoidea</taxon>
        <taxon>Strongyloididae</taxon>
        <taxon>Strongyloides</taxon>
    </lineage>
</organism>
<evidence type="ECO:0000256" key="3">
    <source>
        <dbReference type="ARBA" id="ARBA00022989"/>
    </source>
</evidence>
<evidence type="ECO:0000256" key="1">
    <source>
        <dbReference type="ARBA" id="ARBA00004141"/>
    </source>
</evidence>
<keyword evidence="3 5" id="KW-1133">Transmembrane helix</keyword>
<dbReference type="Proteomes" id="UP000035680">
    <property type="component" value="Unassembled WGS sequence"/>
</dbReference>
<evidence type="ECO:0000256" key="4">
    <source>
        <dbReference type="ARBA" id="ARBA00023136"/>
    </source>
</evidence>
<feature type="transmembrane region" description="Helical" evidence="5">
    <location>
        <begin position="246"/>
        <end position="265"/>
    </location>
</feature>
<proteinExistence type="predicted"/>
<feature type="transmembrane region" description="Helical" evidence="5">
    <location>
        <begin position="161"/>
        <end position="178"/>
    </location>
</feature>
<evidence type="ECO:0000313" key="7">
    <source>
        <dbReference type="Proteomes" id="UP000035680"/>
    </source>
</evidence>
<dbReference type="PROSITE" id="PS50850">
    <property type="entry name" value="MFS"/>
    <property type="match status" value="1"/>
</dbReference>
<dbReference type="GO" id="GO:0022857">
    <property type="term" value="F:transmembrane transporter activity"/>
    <property type="evidence" value="ECO:0007669"/>
    <property type="project" value="InterPro"/>
</dbReference>
<feature type="transmembrane region" description="Helical" evidence="5">
    <location>
        <begin position="418"/>
        <end position="443"/>
    </location>
</feature>
<keyword evidence="4 5" id="KW-0472">Membrane</keyword>
<keyword evidence="7" id="KW-1185">Reference proteome</keyword>
<dbReference type="CDD" id="cd17317">
    <property type="entry name" value="MFS_SLC22"/>
    <property type="match status" value="1"/>
</dbReference>
<feature type="transmembrane region" description="Helical" evidence="5">
    <location>
        <begin position="20"/>
        <end position="41"/>
    </location>
</feature>
<feature type="transmembrane region" description="Helical" evidence="5">
    <location>
        <begin position="218"/>
        <end position="240"/>
    </location>
</feature>
<dbReference type="SUPFAM" id="SSF103473">
    <property type="entry name" value="MFS general substrate transporter"/>
    <property type="match status" value="1"/>
</dbReference>
<dbReference type="STRING" id="75913.A0A0K0FBK8"/>
<reference evidence="8" key="2">
    <citation type="submission" date="2015-08" db="UniProtKB">
        <authorList>
            <consortium name="WormBaseParasite"/>
        </authorList>
    </citation>
    <scope>IDENTIFICATION</scope>
</reference>
<protein>
    <submittedName>
        <fullName evidence="8">Solute carrier family 22 member 13 (inferred by orthology to a human protein)</fullName>
    </submittedName>
</protein>
<dbReference type="Gene3D" id="1.20.1250.20">
    <property type="entry name" value="MFS general substrate transporter like domains"/>
    <property type="match status" value="1"/>
</dbReference>
<evidence type="ECO:0000259" key="6">
    <source>
        <dbReference type="PROSITE" id="PS50850"/>
    </source>
</evidence>
<accession>A0A0K0FBK8</accession>
<reference evidence="7" key="1">
    <citation type="submission" date="2014-07" db="EMBL/GenBank/DDBJ databases">
        <authorList>
            <person name="Martin A.A"/>
            <person name="De Silva N."/>
        </authorList>
    </citation>
    <scope>NUCLEOTIDE SEQUENCE</scope>
</reference>
<dbReference type="AlphaFoldDB" id="A0A0K0FBK8"/>
<feature type="transmembrane region" description="Helical" evidence="5">
    <location>
        <begin position="392"/>
        <end position="412"/>
    </location>
</feature>
<keyword evidence="2 5" id="KW-0812">Transmembrane</keyword>
<dbReference type="WBParaSite" id="SVE_0621900.1">
    <property type="protein sequence ID" value="SVE_0621900.1"/>
    <property type="gene ID" value="SVE_0621900"/>
</dbReference>
<comment type="subcellular location">
    <subcellularLocation>
        <location evidence="1">Membrane</location>
        <topology evidence="1">Multi-pass membrane protein</topology>
    </subcellularLocation>
</comment>
<feature type="domain" description="Major facilitator superfamily (MFS) profile" evidence="6">
    <location>
        <begin position="93"/>
        <end position="509"/>
    </location>
</feature>
<feature type="transmembrane region" description="Helical" evidence="5">
    <location>
        <begin position="364"/>
        <end position="385"/>
    </location>
</feature>
<dbReference type="PANTHER" id="PTHR24064">
    <property type="entry name" value="SOLUTE CARRIER FAMILY 22 MEMBER"/>
    <property type="match status" value="1"/>
</dbReference>